<dbReference type="CDD" id="cd09272">
    <property type="entry name" value="RNase_HI_RT_Ty1"/>
    <property type="match status" value="1"/>
</dbReference>
<feature type="non-terminal residue" evidence="1">
    <location>
        <position position="1"/>
    </location>
</feature>
<dbReference type="Gene3D" id="1.10.630.10">
    <property type="entry name" value="Cytochrome P450"/>
    <property type="match status" value="1"/>
</dbReference>
<dbReference type="InterPro" id="IPR001128">
    <property type="entry name" value="Cyt_P450"/>
</dbReference>
<dbReference type="GO" id="GO:0004497">
    <property type="term" value="F:monooxygenase activity"/>
    <property type="evidence" value="ECO:0007669"/>
    <property type="project" value="InterPro"/>
</dbReference>
<dbReference type="GO" id="GO:0005506">
    <property type="term" value="F:iron ion binding"/>
    <property type="evidence" value="ECO:0007669"/>
    <property type="project" value="InterPro"/>
</dbReference>
<evidence type="ECO:0000313" key="2">
    <source>
        <dbReference type="Proteomes" id="UP000650582"/>
    </source>
</evidence>
<dbReference type="SUPFAM" id="SSF48264">
    <property type="entry name" value="Cytochrome P450"/>
    <property type="match status" value="1"/>
</dbReference>
<reference evidence="1" key="1">
    <citation type="submission" date="2020-09" db="EMBL/GenBank/DDBJ databases">
        <title>Comparative genome analyses of four rice-infecting Rhizoctonia solani isolates reveal extensive enrichment of homogalacturonan modification genes.</title>
        <authorList>
            <person name="Lee D.-Y."/>
            <person name="Jeon J."/>
            <person name="Kim K.-T."/>
            <person name="Cheong K."/>
            <person name="Song H."/>
            <person name="Choi G."/>
            <person name="Ko J."/>
            <person name="Opiyo S.O."/>
            <person name="Zuo S."/>
            <person name="Madhav S."/>
            <person name="Lee Y.-H."/>
            <person name="Wang G.-L."/>
        </authorList>
    </citation>
    <scope>NUCLEOTIDE SEQUENCE</scope>
    <source>
        <strain evidence="1">AG1-IA YN-7</strain>
    </source>
</reference>
<dbReference type="GO" id="GO:0016705">
    <property type="term" value="F:oxidoreductase activity, acting on paired donors, with incorporation or reduction of molecular oxygen"/>
    <property type="evidence" value="ECO:0007669"/>
    <property type="project" value="InterPro"/>
</dbReference>
<dbReference type="Pfam" id="PF00067">
    <property type="entry name" value="p450"/>
    <property type="match status" value="1"/>
</dbReference>
<comment type="caution">
    <text evidence="1">The sequence shown here is derived from an EMBL/GenBank/DDBJ whole genome shotgun (WGS) entry which is preliminary data.</text>
</comment>
<dbReference type="EMBL" id="JACYCC010000268">
    <property type="protein sequence ID" value="KAF8670346.1"/>
    <property type="molecule type" value="Genomic_DNA"/>
</dbReference>
<dbReference type="InterPro" id="IPR036396">
    <property type="entry name" value="Cyt_P450_sf"/>
</dbReference>
<name>A0A8H7H2P7_9AGAM</name>
<organism evidence="1 2">
    <name type="scientific">Rhizoctonia solani</name>
    <dbReference type="NCBI Taxonomy" id="456999"/>
    <lineage>
        <taxon>Eukaryota</taxon>
        <taxon>Fungi</taxon>
        <taxon>Dikarya</taxon>
        <taxon>Basidiomycota</taxon>
        <taxon>Agaricomycotina</taxon>
        <taxon>Agaricomycetes</taxon>
        <taxon>Cantharellales</taxon>
        <taxon>Ceratobasidiaceae</taxon>
        <taxon>Rhizoctonia</taxon>
    </lineage>
</organism>
<gene>
    <name evidence="1" type="ORF">RHS04_08627</name>
</gene>
<proteinExistence type="predicted"/>
<dbReference type="GO" id="GO:0020037">
    <property type="term" value="F:heme binding"/>
    <property type="evidence" value="ECO:0007669"/>
    <property type="project" value="InterPro"/>
</dbReference>
<dbReference type="PANTHER" id="PTHR11439">
    <property type="entry name" value="GAG-POL-RELATED RETROTRANSPOSON"/>
    <property type="match status" value="1"/>
</dbReference>
<accession>A0A8H7H2P7</accession>
<sequence>MWNKLYDTKLQSIGYHPCLTNLCVYYCLEDYKGIAFKCNRNRSILCLNQTAYINNLVHFAGLKDAFPANTPLSPSVQLTRFDGAKPKFNYGTYIAQFTTCFGPAHVTQVKRLVRYLKGTSTLGLTYCQLAKGFGKIGYSDANWGSNLIDRKSISGHVFMLGGAAVSWSAKKQATVALSTMEAEYMALSHACTQALWMQQFFKELYLYADAPTLILSDNLAALTLSVESQFHGRSKHIDIRHHFMRNIIEKRKVTTLYVPSNENLADAFTKALPAPQFRQSLAKLAPLIQLLPYVHRIGTSGFRQWIMDIIPSSTIQKLRRATKVQNEQAEEIIRARQELLSAGKDLSSETGRGKDIMTLLIKARESEGAESYIDRQSMIGHMNIFIFAGHEPMRYSLGGKQINMVIISDDSASITRILDLLAQHTSIQDRLREELRHYFESNRDEVHHDALLELPYLDGIVRESLRLFPPVSNIPRVCVEDTILSLDCPIDTPSGRVTSVPVKKGTMVFLNNVYFNRNKAIWGERANDFLPERWMEKKIDEVTEAPTHV</sequence>
<dbReference type="PANTHER" id="PTHR11439:SF483">
    <property type="entry name" value="PEPTIDE SYNTHASE GLIP-LIKE, PUTATIVE (AFU_ORTHOLOGUE AFUA_3G12920)-RELATED"/>
    <property type="match status" value="1"/>
</dbReference>
<dbReference type="AlphaFoldDB" id="A0A8H7H2P7"/>
<protein>
    <submittedName>
        <fullName evidence="1">Cytochrome p450</fullName>
    </submittedName>
</protein>
<evidence type="ECO:0000313" key="1">
    <source>
        <dbReference type="EMBL" id="KAF8670346.1"/>
    </source>
</evidence>
<dbReference type="Proteomes" id="UP000650582">
    <property type="component" value="Unassembled WGS sequence"/>
</dbReference>